<evidence type="ECO:0000259" key="3">
    <source>
        <dbReference type="Pfam" id="PF17289"/>
    </source>
</evidence>
<dbReference type="RefSeq" id="WP_284602599.1">
    <property type="nucleotide sequence ID" value="NZ_CP098752.1"/>
</dbReference>
<gene>
    <name evidence="4" type="ORF">NEH99_09560</name>
</gene>
<dbReference type="Proteomes" id="UP001242021">
    <property type="component" value="Chromosome"/>
</dbReference>
<feature type="domain" description="Terminase large subunit gp17-like C-terminal" evidence="3">
    <location>
        <begin position="381"/>
        <end position="527"/>
    </location>
</feature>
<evidence type="ECO:0000259" key="2">
    <source>
        <dbReference type="Pfam" id="PF04466"/>
    </source>
</evidence>
<dbReference type="InterPro" id="IPR027417">
    <property type="entry name" value="P-loop_NTPase"/>
</dbReference>
<dbReference type="Pfam" id="PF04466">
    <property type="entry name" value="Terminase_3"/>
    <property type="match status" value="1"/>
</dbReference>
<accession>A0AAJ6GCT4</accession>
<feature type="domain" description="Phage terminase large subunit N-terminal" evidence="2">
    <location>
        <begin position="149"/>
        <end position="347"/>
    </location>
</feature>
<organism evidence="4 5">
    <name type="scientific">Brachyspira pilosicoli</name>
    <name type="common">Serpulina pilosicoli</name>
    <dbReference type="NCBI Taxonomy" id="52584"/>
    <lineage>
        <taxon>Bacteria</taxon>
        <taxon>Pseudomonadati</taxon>
        <taxon>Spirochaetota</taxon>
        <taxon>Spirochaetia</taxon>
        <taxon>Brachyspirales</taxon>
        <taxon>Brachyspiraceae</taxon>
        <taxon>Brachyspira</taxon>
    </lineage>
</organism>
<sequence>MANNKTQNKYHIPFMITKFKEYINKKHSQYPTFEQIYLQNNWVKQSIYRILKSETGKEITEDTLTFWYTKLKEKQRKMIIEKIYNNKSVQGLLFLAKYCHGIGIDKENEESSGATELDYKLQLLKHDIELFFQLARKENIDPTKKFVHLEGGRAGGKSEQVARYIILKALERRTAGSLLCGREVQKSIETSVKPLLERIIKLYHLENYFNITKQEILSKHNNVRIIFMGLKEASSDASDTLKSTDLLFLAWVEEAQSISELSLEKLIPTAARVEDYQIVFTYNRHRQNTIIYDYFFNENVTRERQLLTQHININYYDNKFNSPELISLAELDKATNLKKWKYIWNGEPQTEFDGALWTYEEIKDLNLNISYDKDNYVRRIIATDPATSSKDFNNEYGITVLGITHEGYVHLIADVSGHYTASEYAKMLVKTYFNYECEAVVYEENQGGDHVANTILSESKSVRLIPVRAIQSKYLRALPVANLCSQGKVYFLKSFPKLENQMLLLTTQGYQGEQGESPDRLDSFVWGVYELLGLKDVNSIDVYFKRAWFKYIDDIDREYNITNKIAYYSYKGSKSVFILLDYFYTRDGLKQFQHFLIKDIKVADTNEIAEKTKNYINNVNSIIAFDNENIDFSCLNKRNIERIEIEKLKLIDYAAYSMPYIQNKLIYIEKNQELERTIIDNVCQYIPEEVKENIVLETLLELIYYEYEGEKIQ</sequence>
<name>A0AAJ6GCT4_BRAPL</name>
<evidence type="ECO:0000313" key="4">
    <source>
        <dbReference type="EMBL" id="WIH94531.1"/>
    </source>
</evidence>
<evidence type="ECO:0000313" key="5">
    <source>
        <dbReference type="Proteomes" id="UP001242021"/>
    </source>
</evidence>
<evidence type="ECO:0000256" key="1">
    <source>
        <dbReference type="ARBA" id="ARBA00022612"/>
    </source>
</evidence>
<reference evidence="4" key="1">
    <citation type="submission" date="2022-06" db="EMBL/GenBank/DDBJ databases">
        <title>Brachyspira pilosicoli from pigs in Switzerland.</title>
        <authorList>
            <person name="Schmitt S."/>
            <person name="Arnold M."/>
            <person name="Rossano A."/>
            <person name="Perreten V."/>
        </authorList>
    </citation>
    <scope>NUCLEOTIDE SEQUENCE</scope>
    <source>
        <strain evidence="4">MEI4028</strain>
    </source>
</reference>
<dbReference type="InterPro" id="IPR035421">
    <property type="entry name" value="Terminase_6C"/>
</dbReference>
<protein>
    <submittedName>
        <fullName evidence="4">Phage terminase large subunit</fullName>
    </submittedName>
</protein>
<dbReference type="Pfam" id="PF17289">
    <property type="entry name" value="Terminase_6C"/>
    <property type="match status" value="1"/>
</dbReference>
<dbReference type="EMBL" id="CP098754">
    <property type="protein sequence ID" value="WIH94531.1"/>
    <property type="molecule type" value="Genomic_DNA"/>
</dbReference>
<dbReference type="AlphaFoldDB" id="A0AAJ6GCT4"/>
<dbReference type="InterPro" id="IPR035412">
    <property type="entry name" value="Terminase_L_N"/>
</dbReference>
<dbReference type="Gene3D" id="3.40.50.300">
    <property type="entry name" value="P-loop containing nucleotide triphosphate hydrolases"/>
    <property type="match status" value="1"/>
</dbReference>
<keyword evidence="1" id="KW-1188">Viral release from host cell</keyword>
<proteinExistence type="predicted"/>